<keyword evidence="3" id="KW-1185">Reference proteome</keyword>
<reference evidence="2" key="1">
    <citation type="submission" date="2023-10" db="EMBL/GenBank/DDBJ databases">
        <authorList>
            <person name="Chen Y."/>
            <person name="Shah S."/>
            <person name="Dougan E. K."/>
            <person name="Thang M."/>
            <person name="Chan C."/>
        </authorList>
    </citation>
    <scope>NUCLEOTIDE SEQUENCE [LARGE SCALE GENOMIC DNA]</scope>
</reference>
<dbReference type="Proteomes" id="UP001189429">
    <property type="component" value="Unassembled WGS sequence"/>
</dbReference>
<evidence type="ECO:0000256" key="1">
    <source>
        <dbReference type="SAM" id="MobiDB-lite"/>
    </source>
</evidence>
<proteinExistence type="predicted"/>
<protein>
    <submittedName>
        <fullName evidence="2">Uncharacterized protein</fullName>
    </submittedName>
</protein>
<feature type="region of interest" description="Disordered" evidence="1">
    <location>
        <begin position="140"/>
        <end position="165"/>
    </location>
</feature>
<evidence type="ECO:0000313" key="3">
    <source>
        <dbReference type="Proteomes" id="UP001189429"/>
    </source>
</evidence>
<sequence>MARPFGKVKKDAIVALLATLVASMLTPMLPTLCNTWMAMVQYWAHARPTTDCPAFCNQEYRFLQRFHRAHLQQGRLSDAARIGGAAGRRGNREALFHLEGHLLENLAEPVRAREPAAVQLLEKIGQRQLVLIVTEPTEVVENPRSSRGQRSDVDNPVLDSQVDAA</sequence>
<evidence type="ECO:0000313" key="2">
    <source>
        <dbReference type="EMBL" id="CAK0873770.1"/>
    </source>
</evidence>
<comment type="caution">
    <text evidence="2">The sequence shown here is derived from an EMBL/GenBank/DDBJ whole genome shotgun (WGS) entry which is preliminary data.</text>
</comment>
<gene>
    <name evidence="2" type="ORF">PCOR1329_LOCUS58872</name>
</gene>
<organism evidence="2 3">
    <name type="scientific">Prorocentrum cordatum</name>
    <dbReference type="NCBI Taxonomy" id="2364126"/>
    <lineage>
        <taxon>Eukaryota</taxon>
        <taxon>Sar</taxon>
        <taxon>Alveolata</taxon>
        <taxon>Dinophyceae</taxon>
        <taxon>Prorocentrales</taxon>
        <taxon>Prorocentraceae</taxon>
        <taxon>Prorocentrum</taxon>
    </lineage>
</organism>
<accession>A0ABN9VN59</accession>
<dbReference type="EMBL" id="CAUYUJ010017317">
    <property type="protein sequence ID" value="CAK0873770.1"/>
    <property type="molecule type" value="Genomic_DNA"/>
</dbReference>
<name>A0ABN9VN59_9DINO</name>